<evidence type="ECO:0000313" key="2">
    <source>
        <dbReference type="Proteomes" id="UP000789525"/>
    </source>
</evidence>
<organism evidence="1 2">
    <name type="scientific">Acaulospora colombiana</name>
    <dbReference type="NCBI Taxonomy" id="27376"/>
    <lineage>
        <taxon>Eukaryota</taxon>
        <taxon>Fungi</taxon>
        <taxon>Fungi incertae sedis</taxon>
        <taxon>Mucoromycota</taxon>
        <taxon>Glomeromycotina</taxon>
        <taxon>Glomeromycetes</taxon>
        <taxon>Diversisporales</taxon>
        <taxon>Acaulosporaceae</taxon>
        <taxon>Acaulospora</taxon>
    </lineage>
</organism>
<keyword evidence="2" id="KW-1185">Reference proteome</keyword>
<dbReference type="Proteomes" id="UP000789525">
    <property type="component" value="Unassembled WGS sequence"/>
</dbReference>
<name>A0ACA9K9U9_9GLOM</name>
<reference evidence="1" key="1">
    <citation type="submission" date="2021-06" db="EMBL/GenBank/DDBJ databases">
        <authorList>
            <person name="Kallberg Y."/>
            <person name="Tangrot J."/>
            <person name="Rosling A."/>
        </authorList>
    </citation>
    <scope>NUCLEOTIDE SEQUENCE</scope>
    <source>
        <strain evidence="1">CL356</strain>
    </source>
</reference>
<protein>
    <submittedName>
        <fullName evidence="1">9988_t:CDS:1</fullName>
    </submittedName>
</protein>
<evidence type="ECO:0000313" key="1">
    <source>
        <dbReference type="EMBL" id="CAG8461218.1"/>
    </source>
</evidence>
<gene>
    <name evidence="1" type="ORF">ACOLOM_LOCUS1182</name>
</gene>
<proteinExistence type="predicted"/>
<sequence length="297" mass="33004">MNKAPEEEQELYSSWALLIQTTLLILALLTSYYLQVKQIRAMHETVVSIFAGLRGAVAFALAAGLKGDNANAMRTTILVVVVLSVIVFGGTTSKMIEICKIKMGVEEQNNDSEDEDYDVYGEYQINSQGSIESNETGSSMEQHNFLSVGIPPVIPTASQTHWFISFDDRFLKPLFTRQRGIRHRIDDRWRSVRRECGEEDFIGLANDRRDTSGTNNRENDLSRDSTIGLDIFKSNGNTNDSTVANDSVLSTNVGVEDNGEGGGKHPSFTDLSVLIENRENNEGNSDKPLVNFKDDLI</sequence>
<accession>A0ACA9K9U9</accession>
<comment type="caution">
    <text evidence="1">The sequence shown here is derived from an EMBL/GenBank/DDBJ whole genome shotgun (WGS) entry which is preliminary data.</text>
</comment>
<dbReference type="EMBL" id="CAJVPT010001362">
    <property type="protein sequence ID" value="CAG8461218.1"/>
    <property type="molecule type" value="Genomic_DNA"/>
</dbReference>